<protein>
    <submittedName>
        <fullName evidence="1">Uncharacterized protein</fullName>
    </submittedName>
</protein>
<keyword evidence="2" id="KW-1185">Reference proteome</keyword>
<accession>A0A923NNI0</accession>
<dbReference type="EMBL" id="JACRYT010000029">
    <property type="protein sequence ID" value="MBC6681231.1"/>
    <property type="molecule type" value="Genomic_DNA"/>
</dbReference>
<dbReference type="Proteomes" id="UP000602647">
    <property type="component" value="Unassembled WGS sequence"/>
</dbReference>
<organism evidence="1 2">
    <name type="scientific">Zhenpiania hominis</name>
    <dbReference type="NCBI Taxonomy" id="2763644"/>
    <lineage>
        <taxon>Bacteria</taxon>
        <taxon>Bacillati</taxon>
        <taxon>Bacillota</taxon>
        <taxon>Clostridia</taxon>
        <taxon>Peptostreptococcales</taxon>
        <taxon>Anaerovoracaceae</taxon>
        <taxon>Zhenpiania</taxon>
    </lineage>
</organism>
<evidence type="ECO:0000313" key="1">
    <source>
        <dbReference type="EMBL" id="MBC6681231.1"/>
    </source>
</evidence>
<evidence type="ECO:0000313" key="2">
    <source>
        <dbReference type="Proteomes" id="UP000602647"/>
    </source>
</evidence>
<gene>
    <name evidence="1" type="ORF">H9L42_15525</name>
</gene>
<sequence>MPNIKSILDIQDYERASAALKLMNELAKGKRFGEEKGWHIASEIRAHFREKVNEGAVKKA</sequence>
<dbReference type="RefSeq" id="WP_187304326.1">
    <property type="nucleotide sequence ID" value="NZ_CBCTQH010000055.1"/>
</dbReference>
<reference evidence="1" key="1">
    <citation type="submission" date="2020-08" db="EMBL/GenBank/DDBJ databases">
        <title>Genome public.</title>
        <authorList>
            <person name="Liu C."/>
            <person name="Sun Q."/>
        </authorList>
    </citation>
    <scope>NUCLEOTIDE SEQUENCE</scope>
    <source>
        <strain evidence="1">BX12</strain>
    </source>
</reference>
<name>A0A923NNI0_9FIRM</name>
<dbReference type="AlphaFoldDB" id="A0A923NNI0"/>
<comment type="caution">
    <text evidence="1">The sequence shown here is derived from an EMBL/GenBank/DDBJ whole genome shotgun (WGS) entry which is preliminary data.</text>
</comment>
<proteinExistence type="predicted"/>